<comment type="caution">
    <text evidence="2">The sequence shown here is derived from an EMBL/GenBank/DDBJ whole genome shotgun (WGS) entry which is preliminary data.</text>
</comment>
<name>A0ABP1FVD9_9CHLO</name>
<feature type="transmembrane region" description="Helical" evidence="1">
    <location>
        <begin position="482"/>
        <end position="500"/>
    </location>
</feature>
<dbReference type="Proteomes" id="UP001497392">
    <property type="component" value="Unassembled WGS sequence"/>
</dbReference>
<evidence type="ECO:0000313" key="3">
    <source>
        <dbReference type="Proteomes" id="UP001497392"/>
    </source>
</evidence>
<dbReference type="PANTHER" id="PTHR24314:SF21">
    <property type="entry name" value="CHLOROPHYLL(IDE) B REDUCTASE NYC1, CHLOROPLASTIC-RELATED"/>
    <property type="match status" value="1"/>
</dbReference>
<dbReference type="Gene3D" id="3.40.50.720">
    <property type="entry name" value="NAD(P)-binding Rossmann-like Domain"/>
    <property type="match status" value="1"/>
</dbReference>
<dbReference type="PRINTS" id="PR00080">
    <property type="entry name" value="SDRFAMILY"/>
</dbReference>
<accession>A0ABP1FVD9</accession>
<sequence>MSIPALRPQYVPRHRLRLRTISARLPSRTDGADVTPSASRVKYGVYPSKGDTIDMVPSKDARLAPEYQNNVSEFPNNRRGALQKGAQKGVTTRRRWRRQKTEGAVVLPRRTFPGQPQRRFADGLHRPVGLVFASGHLLWTACQLSGVTMGPVWGPAAVGAVVGAAYAALNRLGMKRIWRAPYSPLNVVVTGGTRGLGKAMAREFLKCGDKVYISSRSMATVRKTMTELREEVGGMAWVAGIECDVSSPASVQRLMSAATSQMGSVDVWINNAGNSGSFQSFLDASPEQITEVVQTNLLGTLLCTRAAMQALAAQKRGGHIFNMDGAGANNLPSPMYAAYGATKAGIAHLMGSLNKEAQDSGSPVRVHCLSPGMVLTDLLLAGATARNKQVFNILCEQPETVAAFLVPRARTVAARGQTGRYIKFLTLPRAMLRFLTAPLHSNRFFDGQGEPVYPGERERILGQKARRTRRLAARAARRSKELAMAYALSLAGAYLIMATGKASELPL</sequence>
<dbReference type="SUPFAM" id="SSF51735">
    <property type="entry name" value="NAD(P)-binding Rossmann-fold domains"/>
    <property type="match status" value="1"/>
</dbReference>
<organism evidence="2 3">
    <name type="scientific">Coccomyxa viridis</name>
    <dbReference type="NCBI Taxonomy" id="1274662"/>
    <lineage>
        <taxon>Eukaryota</taxon>
        <taxon>Viridiplantae</taxon>
        <taxon>Chlorophyta</taxon>
        <taxon>core chlorophytes</taxon>
        <taxon>Trebouxiophyceae</taxon>
        <taxon>Trebouxiophyceae incertae sedis</taxon>
        <taxon>Coccomyxaceae</taxon>
        <taxon>Coccomyxa</taxon>
    </lineage>
</organism>
<dbReference type="EMBL" id="CAXHTA020000009">
    <property type="protein sequence ID" value="CAL5223855.1"/>
    <property type="molecule type" value="Genomic_DNA"/>
</dbReference>
<keyword evidence="3" id="KW-1185">Reference proteome</keyword>
<evidence type="ECO:0000256" key="1">
    <source>
        <dbReference type="SAM" id="Phobius"/>
    </source>
</evidence>
<proteinExistence type="predicted"/>
<dbReference type="InterPro" id="IPR002347">
    <property type="entry name" value="SDR_fam"/>
</dbReference>
<keyword evidence="1" id="KW-1133">Transmembrane helix</keyword>
<dbReference type="PANTHER" id="PTHR24314">
    <property type="entry name" value="NON-SPECIFIC LIPID TRANSFER PROTEIN-RELATED"/>
    <property type="match status" value="1"/>
</dbReference>
<dbReference type="Pfam" id="PF00106">
    <property type="entry name" value="adh_short"/>
    <property type="match status" value="1"/>
</dbReference>
<gene>
    <name evidence="2" type="primary">g6440</name>
    <name evidence="2" type="ORF">VP750_LOCUS5514</name>
</gene>
<reference evidence="2 3" key="1">
    <citation type="submission" date="2024-06" db="EMBL/GenBank/DDBJ databases">
        <authorList>
            <person name="Kraege A."/>
            <person name="Thomma B."/>
        </authorList>
    </citation>
    <scope>NUCLEOTIDE SEQUENCE [LARGE SCALE GENOMIC DNA]</scope>
</reference>
<feature type="transmembrane region" description="Helical" evidence="1">
    <location>
        <begin position="152"/>
        <end position="169"/>
    </location>
</feature>
<dbReference type="CDD" id="cd05233">
    <property type="entry name" value="SDR_c"/>
    <property type="match status" value="1"/>
</dbReference>
<dbReference type="PRINTS" id="PR00081">
    <property type="entry name" value="GDHRDH"/>
</dbReference>
<evidence type="ECO:0000313" key="2">
    <source>
        <dbReference type="EMBL" id="CAL5223855.1"/>
    </source>
</evidence>
<dbReference type="InterPro" id="IPR052625">
    <property type="entry name" value="Chl_b_Red"/>
</dbReference>
<dbReference type="InterPro" id="IPR036291">
    <property type="entry name" value="NAD(P)-bd_dom_sf"/>
</dbReference>
<protein>
    <submittedName>
        <fullName evidence="2">G6440 protein</fullName>
    </submittedName>
</protein>
<keyword evidence="1" id="KW-0812">Transmembrane</keyword>
<keyword evidence="1" id="KW-0472">Membrane</keyword>